<proteinExistence type="predicted"/>
<dbReference type="Gene3D" id="2.115.10.20">
    <property type="entry name" value="Glycosyl hydrolase domain, family 43"/>
    <property type="match status" value="1"/>
</dbReference>
<organism evidence="2 3">
    <name type="scientific">Periconia digitata</name>
    <dbReference type="NCBI Taxonomy" id="1303443"/>
    <lineage>
        <taxon>Eukaryota</taxon>
        <taxon>Fungi</taxon>
        <taxon>Dikarya</taxon>
        <taxon>Ascomycota</taxon>
        <taxon>Pezizomycotina</taxon>
        <taxon>Dothideomycetes</taxon>
        <taxon>Pleosporomycetidae</taxon>
        <taxon>Pleosporales</taxon>
        <taxon>Massarineae</taxon>
        <taxon>Periconiaceae</taxon>
        <taxon>Periconia</taxon>
    </lineage>
</organism>
<dbReference type="SUPFAM" id="SSF75005">
    <property type="entry name" value="Arabinanase/levansucrase/invertase"/>
    <property type="match status" value="1"/>
</dbReference>
<reference evidence="2" key="1">
    <citation type="submission" date="2023-01" db="EMBL/GenBank/DDBJ databases">
        <authorList>
            <person name="Van Ghelder C."/>
            <person name="Rancurel C."/>
        </authorList>
    </citation>
    <scope>NUCLEOTIDE SEQUENCE</scope>
    <source>
        <strain evidence="2">CNCM I-4278</strain>
    </source>
</reference>
<accession>A0A9W4U6Y4</accession>
<dbReference type="InterPro" id="IPR023296">
    <property type="entry name" value="Glyco_hydro_beta-prop_sf"/>
</dbReference>
<evidence type="ECO:0000256" key="1">
    <source>
        <dbReference type="SAM" id="MobiDB-lite"/>
    </source>
</evidence>
<evidence type="ECO:0000313" key="3">
    <source>
        <dbReference type="Proteomes" id="UP001152607"/>
    </source>
</evidence>
<gene>
    <name evidence="2" type="ORF">PDIGIT_LOCUS2555</name>
</gene>
<feature type="compositionally biased region" description="Polar residues" evidence="1">
    <location>
        <begin position="972"/>
        <end position="982"/>
    </location>
</feature>
<dbReference type="Proteomes" id="UP001152607">
    <property type="component" value="Unassembled WGS sequence"/>
</dbReference>
<sequence length="1116" mass="123759">MKKDCRCTAEHACLSPTVIAPTICKTVIFSMRFLVPLIAGLISVAHSAPVLPPNITPRADPSLTGYLGVFFLGDKPSVYFYLSNGNNAISMKALNRGQPVIVPTKGTQGVRDPSIISGGGAEAGKKWYIIGTDLNIAKTTWDAAQRKGSRGIFVWESTDLINWTSERLVTVEDATAGMVWAPAAIWDAQKQQYLVHWASKFYTSSDTQHTGSPSAIRIRYAYTSDFKTFTAPQDYINKSPTNIIDLDILSLGNNAYARFMKDESAKTVFTEVSSNGLFGTWSRPGGATTTIASGVEGPAVYWDNQVDGKAHLLLDFYGGDGYKPYESTDVKSGRWTASSTSGWPKNLRHGSVLPITAAQMSAVGGKWPAVSNAPPVIINAWQLVLSPLNVPQPLIFNYQPRDTQSMDEEVRELHRDLASRYVQHGSRVEQMWRSLEKGPRINVLRAGAHNGALLKHSRDRSLGNVWKIMPEWNIEDLTAPSSNLLIEMLKHRATTSLLEQYASGINGGPGDHAHIIEMMEEKNLQHQNASHFKDCWTLFVHESTYGNSFEISSEGKLNNAIGGFLPGIEAQVIVPQDIGELILERQRYLLLSLIIVVEDILNASSTTRTQEKRPKPSADAATAALASLSLLSSPKKFDISDLVDITSDHKSALEDHITLISTEPTVLAYRVNFWFFSRPEMLPDEKGRSLTAHTDKHITGAFFDAVHDTVKTAATWDYIANLLELLKDSSSDKRFRAIVLQELSNVCRLEYLRAQAMFKRNVSIGSGGLKWFKRISMVRSDGIVRISMKQKPDSLTLTNPQLYYMLRLCLDETDWRQSAEWLQKLEDLHRGHPSEKEKMTEWEHQALGDLAIIVILIQSISSVVQLPTASNKKGQLFISNYSALDTEFRELKNGGLDLTDYAVPIDNLLEPGMAISALSALDKYFQEKTGAKLGAPYQDLVNECVPKVHESFAQRKMDANVASTAYIVPSAPESSTPRIQQPKQKEKTRPDGPSIYDVTPQSPTVVKTLIKQTPQQTFKVKASTLATFSTLLSRTSAARGSVPWAAFTTAMADVGFAIHPKIGSIFTFVPPEEMSVQRPLTLHRPHHADIEGPLLLVYSRRLMRVYGWSEATFMET</sequence>
<protein>
    <submittedName>
        <fullName evidence="2">Uncharacterized protein</fullName>
    </submittedName>
</protein>
<dbReference type="OrthoDB" id="2922289at2759"/>
<keyword evidence="3" id="KW-1185">Reference proteome</keyword>
<dbReference type="CDD" id="cd08983">
    <property type="entry name" value="GH43_Bt3655-like"/>
    <property type="match status" value="1"/>
</dbReference>
<evidence type="ECO:0000313" key="2">
    <source>
        <dbReference type="EMBL" id="CAI6293615.1"/>
    </source>
</evidence>
<comment type="caution">
    <text evidence="2">The sequence shown here is derived from an EMBL/GenBank/DDBJ whole genome shotgun (WGS) entry which is preliminary data.</text>
</comment>
<name>A0A9W4U6Y4_9PLEO</name>
<feature type="region of interest" description="Disordered" evidence="1">
    <location>
        <begin position="971"/>
        <end position="998"/>
    </location>
</feature>
<dbReference type="PANTHER" id="PTHR40788">
    <property type="entry name" value="CLR5 DOMAIN-CONTAINING PROTEIN-RELATED"/>
    <property type="match status" value="1"/>
</dbReference>
<dbReference type="EMBL" id="CAOQHR010000002">
    <property type="protein sequence ID" value="CAI6293615.1"/>
    <property type="molecule type" value="Genomic_DNA"/>
</dbReference>
<dbReference type="AlphaFoldDB" id="A0A9W4U6Y4"/>
<dbReference type="PANTHER" id="PTHR40788:SF1">
    <property type="entry name" value="IPA PROTEIN"/>
    <property type="match status" value="1"/>
</dbReference>